<feature type="signal peptide" evidence="3">
    <location>
        <begin position="1"/>
        <end position="21"/>
    </location>
</feature>
<proteinExistence type="predicted"/>
<keyword evidence="6" id="KW-1185">Reference proteome</keyword>
<feature type="chain" id="PRO_5042886810" description="Prolamin-like domain-containing protein" evidence="3">
    <location>
        <begin position="22"/>
        <end position="292"/>
    </location>
</feature>
<evidence type="ECO:0000256" key="1">
    <source>
        <dbReference type="ARBA" id="ARBA00022729"/>
    </source>
</evidence>
<organism evidence="5 6">
    <name type="scientific">Paspalum notatum var. saurae</name>
    <dbReference type="NCBI Taxonomy" id="547442"/>
    <lineage>
        <taxon>Eukaryota</taxon>
        <taxon>Viridiplantae</taxon>
        <taxon>Streptophyta</taxon>
        <taxon>Embryophyta</taxon>
        <taxon>Tracheophyta</taxon>
        <taxon>Spermatophyta</taxon>
        <taxon>Magnoliopsida</taxon>
        <taxon>Liliopsida</taxon>
        <taxon>Poales</taxon>
        <taxon>Poaceae</taxon>
        <taxon>PACMAD clade</taxon>
        <taxon>Panicoideae</taxon>
        <taxon>Andropogonodae</taxon>
        <taxon>Paspaleae</taxon>
        <taxon>Paspalinae</taxon>
        <taxon>Paspalum</taxon>
    </lineage>
</organism>
<keyword evidence="1 3" id="KW-0732">Signal</keyword>
<evidence type="ECO:0000313" key="6">
    <source>
        <dbReference type="Proteomes" id="UP001341281"/>
    </source>
</evidence>
<dbReference type="EMBL" id="CP144751">
    <property type="protein sequence ID" value="WVZ86893.1"/>
    <property type="molecule type" value="Genomic_DNA"/>
</dbReference>
<feature type="domain" description="Prolamin-like" evidence="4">
    <location>
        <begin position="53"/>
        <end position="94"/>
    </location>
</feature>
<gene>
    <name evidence="5" type="ORF">U9M48_033608</name>
</gene>
<feature type="region of interest" description="Disordered" evidence="2">
    <location>
        <begin position="115"/>
        <end position="292"/>
    </location>
</feature>
<sequence>MMSSTLIGALMVMAAACLVHGAEPAAPAPLRPQLTSDVFPGGLRRSDSDRELCWESLLTLGLCKHDLAASFFTGHPLPRACCRAADEVGHHCGPFSRAFVGSLLPRRTLIQCARTLTTGSPTTTLPVPSRRRAPLRAPGLGTGPSRVPGGGARLAPPRDPTSTRGGSSGTHGTPPPPPVPAPQTSAGVSARPGAPPRIPRGTHTPPPPPVPKPPTGSDLPPDMSVRLPPGDDSDDDDAPAAPPPKPKVIAGGSAGGRTRGAPDAYGAGAGAPLAAAAAPPPRKGARTAGPST</sequence>
<dbReference type="Proteomes" id="UP001341281">
    <property type="component" value="Chromosome 07"/>
</dbReference>
<dbReference type="InterPro" id="IPR008502">
    <property type="entry name" value="Prolamin-like"/>
</dbReference>
<evidence type="ECO:0000256" key="2">
    <source>
        <dbReference type="SAM" id="MobiDB-lite"/>
    </source>
</evidence>
<feature type="compositionally biased region" description="Low complexity" evidence="2">
    <location>
        <begin position="182"/>
        <end position="192"/>
    </location>
</feature>
<evidence type="ECO:0000313" key="5">
    <source>
        <dbReference type="EMBL" id="WVZ86893.1"/>
    </source>
</evidence>
<reference evidence="5 6" key="1">
    <citation type="submission" date="2024-02" db="EMBL/GenBank/DDBJ databases">
        <title>High-quality chromosome-scale genome assembly of Pensacola bahiagrass (Paspalum notatum Flugge var. saurae).</title>
        <authorList>
            <person name="Vega J.M."/>
            <person name="Podio M."/>
            <person name="Orjuela J."/>
            <person name="Siena L.A."/>
            <person name="Pessino S.C."/>
            <person name="Combes M.C."/>
            <person name="Mariac C."/>
            <person name="Albertini E."/>
            <person name="Pupilli F."/>
            <person name="Ortiz J.P.A."/>
            <person name="Leblanc O."/>
        </authorList>
    </citation>
    <scope>NUCLEOTIDE SEQUENCE [LARGE SCALE GENOMIC DNA]</scope>
    <source>
        <strain evidence="5">R1</strain>
        <tissue evidence="5">Leaf</tissue>
    </source>
</reference>
<name>A0AAQ3X5U9_PASNO</name>
<accession>A0AAQ3X5U9</accession>
<feature type="compositionally biased region" description="Pro residues" evidence="2">
    <location>
        <begin position="193"/>
        <end position="214"/>
    </location>
</feature>
<protein>
    <recommendedName>
        <fullName evidence="4">Prolamin-like domain-containing protein</fullName>
    </recommendedName>
</protein>
<feature type="compositionally biased region" description="Low complexity" evidence="2">
    <location>
        <begin position="115"/>
        <end position="128"/>
    </location>
</feature>
<evidence type="ECO:0000259" key="4">
    <source>
        <dbReference type="Pfam" id="PF05617"/>
    </source>
</evidence>
<evidence type="ECO:0000256" key="3">
    <source>
        <dbReference type="SAM" id="SignalP"/>
    </source>
</evidence>
<dbReference type="Pfam" id="PF05617">
    <property type="entry name" value="Prolamin_like"/>
    <property type="match status" value="1"/>
</dbReference>
<dbReference type="AlphaFoldDB" id="A0AAQ3X5U9"/>
<feature type="compositionally biased region" description="Low complexity" evidence="2">
    <location>
        <begin position="259"/>
        <end position="277"/>
    </location>
</feature>